<feature type="region of interest" description="Disordered" evidence="1">
    <location>
        <begin position="27"/>
        <end position="98"/>
    </location>
</feature>
<feature type="chain" id="PRO_5039712464" description="DUF732 domain-containing protein" evidence="2">
    <location>
        <begin position="23"/>
        <end position="173"/>
    </location>
</feature>
<feature type="compositionally biased region" description="Low complexity" evidence="1">
    <location>
        <begin position="56"/>
        <end position="77"/>
    </location>
</feature>
<keyword evidence="2" id="KW-0732">Signal</keyword>
<name>A0A0B5D5Z1_9CORY</name>
<dbReference type="EMBL" id="CP005286">
    <property type="protein sequence ID" value="AJE34251.1"/>
    <property type="molecule type" value="Genomic_DNA"/>
</dbReference>
<accession>A0A0B5D5Z1</accession>
<evidence type="ECO:0000313" key="5">
    <source>
        <dbReference type="Proteomes" id="UP000031524"/>
    </source>
</evidence>
<dbReference type="PROSITE" id="PS51257">
    <property type="entry name" value="PROKAR_LIPOPROTEIN"/>
    <property type="match status" value="1"/>
</dbReference>
<reference evidence="4 5" key="1">
    <citation type="submission" date="2013-04" db="EMBL/GenBank/DDBJ databases">
        <title>Complete genome sequence of Corynebacterium humireducens DSM 45392(T), isolated from a wastewater-fed microbial fuel cell.</title>
        <authorList>
            <person name="Ruckert C."/>
            <person name="Albersmeier A."/>
            <person name="Kalinowski J."/>
        </authorList>
    </citation>
    <scope>NUCLEOTIDE SEQUENCE [LARGE SCALE GENOMIC DNA]</scope>
    <source>
        <strain evidence="5">MFC-5</strain>
    </source>
</reference>
<organism evidence="4 5">
    <name type="scientific">Corynebacterium humireducens NBRC 106098 = DSM 45392</name>
    <dbReference type="NCBI Taxonomy" id="1223515"/>
    <lineage>
        <taxon>Bacteria</taxon>
        <taxon>Bacillati</taxon>
        <taxon>Actinomycetota</taxon>
        <taxon>Actinomycetes</taxon>
        <taxon>Mycobacteriales</taxon>
        <taxon>Corynebacteriaceae</taxon>
        <taxon>Corynebacterium</taxon>
    </lineage>
</organism>
<dbReference type="OrthoDB" id="4427769at2"/>
<feature type="domain" description="DUF732" evidence="3">
    <location>
        <begin position="99"/>
        <end position="173"/>
    </location>
</feature>
<feature type="signal peptide" evidence="2">
    <location>
        <begin position="1"/>
        <end position="22"/>
    </location>
</feature>
<evidence type="ECO:0000256" key="2">
    <source>
        <dbReference type="SAM" id="SignalP"/>
    </source>
</evidence>
<dbReference type="HOGENOM" id="CLU_124343_0_0_11"/>
<protein>
    <recommendedName>
        <fullName evidence="3">DUF732 domain-containing protein</fullName>
    </recommendedName>
</protein>
<evidence type="ECO:0000256" key="1">
    <source>
        <dbReference type="SAM" id="MobiDB-lite"/>
    </source>
</evidence>
<dbReference type="Pfam" id="PF05305">
    <property type="entry name" value="DUF732"/>
    <property type="match status" value="1"/>
</dbReference>
<proteinExistence type="predicted"/>
<dbReference type="Proteomes" id="UP000031524">
    <property type="component" value="Chromosome"/>
</dbReference>
<keyword evidence="5" id="KW-1185">Reference proteome</keyword>
<dbReference type="KEGG" id="chm:B842_12030"/>
<dbReference type="RefSeq" id="WP_052437940.1">
    <property type="nucleotide sequence ID" value="NZ_BCSU01000014.1"/>
</dbReference>
<evidence type="ECO:0000259" key="3">
    <source>
        <dbReference type="Pfam" id="PF05305"/>
    </source>
</evidence>
<dbReference type="InterPro" id="IPR007969">
    <property type="entry name" value="DUF732"/>
</dbReference>
<gene>
    <name evidence="4" type="ORF">B842_12030</name>
</gene>
<sequence length="173" mass="17817">MRTPARSGLLAALLIGALTLTACGDATVDDNDSTPTSIAPLERAPRETRTEDSDGDGAASAGRDAAPGRPRAADPGPQDQGAREIDEIPEPGMPRTPEDVQFLGELTDEGIDVEGVESQLIGTAAIVCNDDDSEFGRATVPAVAGQLVSQGRTDKSVEDVTAIIEAAAKNAYC</sequence>
<feature type="compositionally biased region" description="Basic and acidic residues" evidence="1">
    <location>
        <begin position="43"/>
        <end position="52"/>
    </location>
</feature>
<dbReference type="AlphaFoldDB" id="A0A0B5D5Z1"/>
<evidence type="ECO:0000313" key="4">
    <source>
        <dbReference type="EMBL" id="AJE34251.1"/>
    </source>
</evidence>
<dbReference type="STRING" id="1223515.B842_12030"/>